<keyword evidence="2" id="KW-0645">Protease</keyword>
<dbReference type="InterPro" id="IPR041469">
    <property type="entry name" value="Subtilisin-like_FN3"/>
</dbReference>
<keyword evidence="4" id="KW-0378">Hydrolase</keyword>
<proteinExistence type="inferred from homology"/>
<dbReference type="Gene3D" id="3.40.50.200">
    <property type="entry name" value="Peptidase S8/S53 domain"/>
    <property type="match status" value="2"/>
</dbReference>
<dbReference type="InterPro" id="IPR015500">
    <property type="entry name" value="Peptidase_S8_subtilisin-rel"/>
</dbReference>
<protein>
    <submittedName>
        <fullName evidence="10">Uncharacterized protein</fullName>
    </submittedName>
</protein>
<dbReference type="Pfam" id="PF17766">
    <property type="entry name" value="fn3_6"/>
    <property type="match status" value="1"/>
</dbReference>
<dbReference type="Proteomes" id="UP001318860">
    <property type="component" value="Unassembled WGS sequence"/>
</dbReference>
<dbReference type="InterPro" id="IPR036852">
    <property type="entry name" value="Peptidase_S8/S53_dom_sf"/>
</dbReference>
<evidence type="ECO:0000256" key="2">
    <source>
        <dbReference type="ARBA" id="ARBA00022670"/>
    </source>
</evidence>
<evidence type="ECO:0000256" key="3">
    <source>
        <dbReference type="ARBA" id="ARBA00022729"/>
    </source>
</evidence>
<dbReference type="SUPFAM" id="SSF52743">
    <property type="entry name" value="Subtilisin-like"/>
    <property type="match status" value="1"/>
</dbReference>
<dbReference type="PANTHER" id="PTHR10795">
    <property type="entry name" value="PROPROTEIN CONVERTASE SUBTILISIN/KEXIN"/>
    <property type="match status" value="1"/>
</dbReference>
<feature type="domain" description="Subtilisin-like protease fibronectin type-III" evidence="9">
    <location>
        <begin position="407"/>
        <end position="468"/>
    </location>
</feature>
<name>A0ABR0XXA5_REHGL</name>
<evidence type="ECO:0000313" key="10">
    <source>
        <dbReference type="EMBL" id="KAK6163855.1"/>
    </source>
</evidence>
<dbReference type="Gene3D" id="3.50.30.30">
    <property type="match status" value="1"/>
</dbReference>
<evidence type="ECO:0000256" key="4">
    <source>
        <dbReference type="ARBA" id="ARBA00022801"/>
    </source>
</evidence>
<dbReference type="PROSITE" id="PS51892">
    <property type="entry name" value="SUBTILASE"/>
    <property type="match status" value="1"/>
</dbReference>
<dbReference type="PRINTS" id="PR00723">
    <property type="entry name" value="SUBTILISIN"/>
</dbReference>
<evidence type="ECO:0000259" key="9">
    <source>
        <dbReference type="Pfam" id="PF17766"/>
    </source>
</evidence>
<dbReference type="CDD" id="cd02120">
    <property type="entry name" value="PA_subtilisin_like"/>
    <property type="match status" value="1"/>
</dbReference>
<sequence length="480" mass="51253">MPPPPAKWKGKCEFNFTACNNKLIGARYFHVHGNGAPMDEDGHGTHTASTAAGNFVAVPITWTSHGTALAFGSIYIRAVALGAYAAMQKAFCQLLCMNSGPSYGTLSNVAPWILTVGASTTDRRLRATVVLGNKEEIDGGQSFSRKTFPRGKIVLCERNGWESSVLPTIREVNGAGGAAIIFVNQEPEGDSKVLPTVRLPTTLVGYADGLKIKAYMNSTSTPMATLSYKGTVIGDDRAPIVASFSSRGPSLESPGILKPDIIGPGVNILAAWPISIEGNINTRMTFILGSGTSMACPHLSGVAALLKSVHPDWSPATIKSAIMTTADVVNLSHNPIEDQTLQPADVFATGAGHVNPSRANDPGLIYDIEPKDYIPYLCGLQYTNREVAIITQQKVNCSEISTIPESQLNYPSFSIIFGSQVQTYTRTVTNVGEANSSIVVKISPPPGVHVAVKPDKIDFTESKQKVTYGNLQPSSEWCKL</sequence>
<keyword evidence="5" id="KW-0720">Serine protease</keyword>
<dbReference type="InterPro" id="IPR000209">
    <property type="entry name" value="Peptidase_S8/S53_dom"/>
</dbReference>
<evidence type="ECO:0000256" key="1">
    <source>
        <dbReference type="ARBA" id="ARBA00011073"/>
    </source>
</evidence>
<comment type="caution">
    <text evidence="10">The sequence shown here is derived from an EMBL/GenBank/DDBJ whole genome shotgun (WGS) entry which is preliminary data.</text>
</comment>
<organism evidence="10 11">
    <name type="scientific">Rehmannia glutinosa</name>
    <name type="common">Chinese foxglove</name>
    <dbReference type="NCBI Taxonomy" id="99300"/>
    <lineage>
        <taxon>Eukaryota</taxon>
        <taxon>Viridiplantae</taxon>
        <taxon>Streptophyta</taxon>
        <taxon>Embryophyta</taxon>
        <taxon>Tracheophyta</taxon>
        <taxon>Spermatophyta</taxon>
        <taxon>Magnoliopsida</taxon>
        <taxon>eudicotyledons</taxon>
        <taxon>Gunneridae</taxon>
        <taxon>Pentapetalae</taxon>
        <taxon>asterids</taxon>
        <taxon>lamiids</taxon>
        <taxon>Lamiales</taxon>
        <taxon>Orobanchaceae</taxon>
        <taxon>Rehmannieae</taxon>
        <taxon>Rehmannia</taxon>
    </lineage>
</organism>
<dbReference type="Pfam" id="PF02225">
    <property type="entry name" value="PA"/>
    <property type="match status" value="1"/>
</dbReference>
<evidence type="ECO:0000256" key="6">
    <source>
        <dbReference type="PROSITE-ProRule" id="PRU01240"/>
    </source>
</evidence>
<dbReference type="Pfam" id="PF00082">
    <property type="entry name" value="Peptidase_S8"/>
    <property type="match status" value="1"/>
</dbReference>
<keyword evidence="3" id="KW-0732">Signal</keyword>
<gene>
    <name evidence="10" type="ORF">DH2020_000719</name>
</gene>
<feature type="domain" description="PA" evidence="8">
    <location>
        <begin position="149"/>
        <end position="212"/>
    </location>
</feature>
<comment type="similarity">
    <text evidence="1 6">Belongs to the peptidase S8 family.</text>
</comment>
<reference evidence="10 11" key="1">
    <citation type="journal article" date="2021" name="Comput. Struct. Biotechnol. J.">
        <title>De novo genome assembly of the potent medicinal plant Rehmannia glutinosa using nanopore technology.</title>
        <authorList>
            <person name="Ma L."/>
            <person name="Dong C."/>
            <person name="Song C."/>
            <person name="Wang X."/>
            <person name="Zheng X."/>
            <person name="Niu Y."/>
            <person name="Chen S."/>
            <person name="Feng W."/>
        </authorList>
    </citation>
    <scope>NUCLEOTIDE SEQUENCE [LARGE SCALE GENOMIC DNA]</scope>
    <source>
        <strain evidence="10">DH-2019</strain>
    </source>
</reference>
<evidence type="ECO:0000313" key="11">
    <source>
        <dbReference type="Proteomes" id="UP001318860"/>
    </source>
</evidence>
<dbReference type="Gene3D" id="2.60.40.2310">
    <property type="match status" value="1"/>
</dbReference>
<accession>A0ABR0XXA5</accession>
<dbReference type="EMBL" id="JABTTQ020000001">
    <property type="protein sequence ID" value="KAK6163855.1"/>
    <property type="molecule type" value="Genomic_DNA"/>
</dbReference>
<evidence type="ECO:0000259" key="7">
    <source>
        <dbReference type="Pfam" id="PF00082"/>
    </source>
</evidence>
<dbReference type="InterPro" id="IPR045051">
    <property type="entry name" value="SBT"/>
</dbReference>
<comment type="caution">
    <text evidence="6">Lacks conserved residue(s) required for the propagation of feature annotation.</text>
</comment>
<keyword evidence="11" id="KW-1185">Reference proteome</keyword>
<evidence type="ECO:0000259" key="8">
    <source>
        <dbReference type="Pfam" id="PF02225"/>
    </source>
</evidence>
<evidence type="ECO:0000256" key="5">
    <source>
        <dbReference type="ARBA" id="ARBA00022825"/>
    </source>
</evidence>
<feature type="domain" description="Peptidase S8/S53" evidence="7">
    <location>
        <begin position="111"/>
        <end position="332"/>
    </location>
</feature>
<dbReference type="InterPro" id="IPR003137">
    <property type="entry name" value="PA_domain"/>
</dbReference>